<dbReference type="GO" id="GO:0006260">
    <property type="term" value="P:DNA replication"/>
    <property type="evidence" value="ECO:0007669"/>
    <property type="project" value="InterPro"/>
</dbReference>
<evidence type="ECO:0000313" key="3">
    <source>
        <dbReference type="Proteomes" id="UP000004116"/>
    </source>
</evidence>
<dbReference type="AlphaFoldDB" id="G2GXB9"/>
<dbReference type="EMBL" id="AGCA01000085">
    <property type="protein sequence ID" value="EGY29613.1"/>
    <property type="molecule type" value="Genomic_DNA"/>
</dbReference>
<feature type="compositionally biased region" description="Basic and acidic residues" evidence="1">
    <location>
        <begin position="36"/>
        <end position="54"/>
    </location>
</feature>
<dbReference type="InterPro" id="IPR007459">
    <property type="entry name" value="DNA_pol3_chi"/>
</dbReference>
<name>G2GXB9_9ENTR</name>
<proteinExistence type="predicted"/>
<evidence type="ECO:0000256" key="1">
    <source>
        <dbReference type="SAM" id="MobiDB-lite"/>
    </source>
</evidence>
<dbReference type="Proteomes" id="UP000004116">
    <property type="component" value="Unassembled WGS sequence"/>
</dbReference>
<keyword evidence="3" id="KW-1185">Reference proteome</keyword>
<dbReference type="SUPFAM" id="SSF102400">
    <property type="entry name" value="DNA polymerase III chi subunit"/>
    <property type="match status" value="1"/>
</dbReference>
<dbReference type="Pfam" id="PF04364">
    <property type="entry name" value="DNA_pol3_chi"/>
    <property type="match status" value="1"/>
</dbReference>
<dbReference type="Gene3D" id="3.40.50.10110">
    <property type="entry name" value="DNA polymerase III subunit chi"/>
    <property type="match status" value="1"/>
</dbReference>
<feature type="region of interest" description="Disordered" evidence="1">
    <location>
        <begin position="36"/>
        <end position="68"/>
    </location>
</feature>
<dbReference type="PANTHER" id="PTHR38767">
    <property type="entry name" value="DNA POLYMERASE III SUBUNIT CHI"/>
    <property type="match status" value="1"/>
</dbReference>
<protein>
    <submittedName>
        <fullName evidence="2">DNA polymerase III, chi subunit</fullName>
    </submittedName>
</protein>
<sequence length="204" mass="23455">MKNVTFYLFEPIEQKKLIGRDQLTKANIPTVLEVAARRPGGETDERRQLPDKANTRSQQRGGFKGEGYNANNELNRYEALACELAAKYWRLGKRVLIACESLQQAERLDEALWQRSPEQFVPHNLAGEGPKQGAPIELAWPERRGNSPRHLLINLLPQIADFVTVFQEVIDFVPYEEHLKQLARERYKSYRRVGFHLSTATLPT</sequence>
<dbReference type="PATRIC" id="fig|1005043.3.peg.381"/>
<comment type="caution">
    <text evidence="2">The sequence shown here is derived from an EMBL/GenBank/DDBJ whole genome shotgun (WGS) entry which is preliminary data.</text>
</comment>
<reference evidence="2 3" key="1">
    <citation type="journal article" date="2012" name="Genome Res.">
        <title>Genomic basis of endosymbiont-conferred protection against an insect parasitoid.</title>
        <authorList>
            <person name="Hansen A.K."/>
            <person name="Vorburger C."/>
            <person name="Moran N.A."/>
        </authorList>
    </citation>
    <scope>NUCLEOTIDE SEQUENCE [LARGE SCALE GENOMIC DNA]</scope>
    <source>
        <strain evidence="3">R5.15</strain>
    </source>
</reference>
<evidence type="ECO:0000313" key="2">
    <source>
        <dbReference type="EMBL" id="EGY29613.1"/>
    </source>
</evidence>
<accession>G2GXB9</accession>
<dbReference type="PANTHER" id="PTHR38767:SF1">
    <property type="entry name" value="DNA POLYMERASE III SUBUNIT CHI"/>
    <property type="match status" value="1"/>
</dbReference>
<organism evidence="2 3">
    <name type="scientific">Candidatus Regiella insecticola 5.15</name>
    <dbReference type="NCBI Taxonomy" id="1005043"/>
    <lineage>
        <taxon>Bacteria</taxon>
        <taxon>Pseudomonadati</taxon>
        <taxon>Pseudomonadota</taxon>
        <taxon>Gammaproteobacteria</taxon>
        <taxon>Enterobacterales</taxon>
        <taxon>Enterobacteriaceae</taxon>
        <taxon>aphid secondary symbionts</taxon>
        <taxon>Candidatus Regiella</taxon>
    </lineage>
</organism>
<dbReference type="InterPro" id="IPR036768">
    <property type="entry name" value="PolIII_chi_sf"/>
</dbReference>
<gene>
    <name evidence="2" type="ORF">Rin_00004080</name>
</gene>
<dbReference type="GO" id="GO:0032298">
    <property type="term" value="P:positive regulation of DNA-templated DNA replication initiation"/>
    <property type="evidence" value="ECO:0007669"/>
    <property type="project" value="TreeGrafter"/>
</dbReference>
<dbReference type="GO" id="GO:0003677">
    <property type="term" value="F:DNA binding"/>
    <property type="evidence" value="ECO:0007669"/>
    <property type="project" value="InterPro"/>
</dbReference>
<dbReference type="GO" id="GO:0003887">
    <property type="term" value="F:DNA-directed DNA polymerase activity"/>
    <property type="evidence" value="ECO:0007669"/>
    <property type="project" value="InterPro"/>
</dbReference>